<evidence type="ECO:0000256" key="1">
    <source>
        <dbReference type="SAM" id="MobiDB-lite"/>
    </source>
</evidence>
<keyword evidence="4" id="KW-1185">Reference proteome</keyword>
<dbReference type="RefSeq" id="WP_172832267.1">
    <property type="nucleotide sequence ID" value="NZ_LT629710.1"/>
</dbReference>
<dbReference type="Pfam" id="PF01370">
    <property type="entry name" value="Epimerase"/>
    <property type="match status" value="1"/>
</dbReference>
<dbReference type="PANTHER" id="PTHR43245:SF52">
    <property type="entry name" value="NAD-DEPENDENT EPIMERASE_DEHYDRATASE"/>
    <property type="match status" value="1"/>
</dbReference>
<protein>
    <submittedName>
        <fullName evidence="3">UDP-glucose 4-epimerase</fullName>
    </submittedName>
</protein>
<feature type="domain" description="NAD-dependent epimerase/dehydratase" evidence="2">
    <location>
        <begin position="6"/>
        <end position="187"/>
    </location>
</feature>
<evidence type="ECO:0000313" key="3">
    <source>
        <dbReference type="EMBL" id="SDO95033.1"/>
    </source>
</evidence>
<sequence length="392" mass="40964">MIGLTVLVTGVTRYIGSALAGRLAAHPGVDRVIGVDAALPEPAARLRMGGAEFARADIRNPLISRVIDAAGVDTVIHASASSTPSGSAARTMAKEMNVLGTIQLLAACQRAETLKNLIVRSTAAVYGGSSRDPAVATEETLARSVPSTGLARDAIDIEGYVRGFGRRRPDVRVAVPRFSEIIGPTVRTPLTKYFSMSPFVPMAAGHDARLQLVHESDAVALLEHLALGDFAGIVNVAGAGAMTVAQAIHRAGRLPLPIPSPALDGVGRAFRLLGVGGFGSFSAAQVRLLAAGRVLDTSRLRDVVGFDPEFSTTAAFDDFVGRLAPALDPRVVRQAEVAIASRLGVRPEPTGLWESEARPAGPESSSPDRPRLFSVGGDRSAAPPGRVDGRKR</sequence>
<proteinExistence type="predicted"/>
<gene>
    <name evidence="3" type="ORF">SAMN04515671_2450</name>
</gene>
<dbReference type="STRING" id="1090615.SAMN04515671_2450"/>
<evidence type="ECO:0000313" key="4">
    <source>
        <dbReference type="Proteomes" id="UP000198741"/>
    </source>
</evidence>
<name>A0A1H0NQV7_9ACTN</name>
<evidence type="ECO:0000259" key="2">
    <source>
        <dbReference type="Pfam" id="PF01370"/>
    </source>
</evidence>
<dbReference type="Gene3D" id="3.40.50.720">
    <property type="entry name" value="NAD(P)-binding Rossmann-like Domain"/>
    <property type="match status" value="1"/>
</dbReference>
<dbReference type="InterPro" id="IPR036291">
    <property type="entry name" value="NAD(P)-bd_dom_sf"/>
</dbReference>
<organism evidence="3 4">
    <name type="scientific">Nakamurella panacisegetis</name>
    <dbReference type="NCBI Taxonomy" id="1090615"/>
    <lineage>
        <taxon>Bacteria</taxon>
        <taxon>Bacillati</taxon>
        <taxon>Actinomycetota</taxon>
        <taxon>Actinomycetes</taxon>
        <taxon>Nakamurellales</taxon>
        <taxon>Nakamurellaceae</taxon>
        <taxon>Nakamurella</taxon>
    </lineage>
</organism>
<dbReference type="PANTHER" id="PTHR43245">
    <property type="entry name" value="BIFUNCTIONAL POLYMYXIN RESISTANCE PROTEIN ARNA"/>
    <property type="match status" value="1"/>
</dbReference>
<feature type="region of interest" description="Disordered" evidence="1">
    <location>
        <begin position="349"/>
        <end position="392"/>
    </location>
</feature>
<dbReference type="InterPro" id="IPR001509">
    <property type="entry name" value="Epimerase_deHydtase"/>
</dbReference>
<reference evidence="3 4" key="1">
    <citation type="submission" date="2016-10" db="EMBL/GenBank/DDBJ databases">
        <authorList>
            <person name="de Groot N.N."/>
        </authorList>
    </citation>
    <scope>NUCLEOTIDE SEQUENCE [LARGE SCALE GENOMIC DNA]</scope>
    <source>
        <strain evidence="4">P4-7,KCTC 19426,CECT 7604</strain>
    </source>
</reference>
<dbReference type="SUPFAM" id="SSF51735">
    <property type="entry name" value="NAD(P)-binding Rossmann-fold domains"/>
    <property type="match status" value="1"/>
</dbReference>
<dbReference type="EMBL" id="LT629710">
    <property type="protein sequence ID" value="SDO95033.1"/>
    <property type="molecule type" value="Genomic_DNA"/>
</dbReference>
<dbReference type="AlphaFoldDB" id="A0A1H0NQV7"/>
<dbReference type="Proteomes" id="UP000198741">
    <property type="component" value="Chromosome I"/>
</dbReference>
<dbReference type="InterPro" id="IPR050177">
    <property type="entry name" value="Lipid_A_modif_metabolic_enz"/>
</dbReference>
<accession>A0A1H0NQV7</accession>